<feature type="domain" description="Transposase putative helix-turn-helix" evidence="2">
    <location>
        <begin position="3"/>
        <end position="49"/>
    </location>
</feature>
<reference evidence="3 4" key="1">
    <citation type="journal article" date="2012" name="J. Bacteriol.">
        <title>Genome Sequence of Galbibacter marinum Type Strain ck-I2-15.</title>
        <authorList>
            <person name="Lai Q."/>
            <person name="Li C."/>
            <person name="Shao Z."/>
        </authorList>
    </citation>
    <scope>NUCLEOTIDE SEQUENCE [LARGE SCALE GENOMIC DNA]</scope>
    <source>
        <strain evidence="4">ck-I2-15</strain>
    </source>
</reference>
<name>K2QGL5_9FLAO</name>
<dbReference type="STRING" id="555500.I215_15678"/>
<proteinExistence type="predicted"/>
<feature type="non-terminal residue" evidence="3">
    <location>
        <position position="1"/>
    </location>
</feature>
<protein>
    <submittedName>
        <fullName evidence="3">IS605 family transposase OrfB</fullName>
    </submittedName>
</protein>
<evidence type="ECO:0000259" key="1">
    <source>
        <dbReference type="Pfam" id="PF01385"/>
    </source>
</evidence>
<evidence type="ECO:0000313" key="3">
    <source>
        <dbReference type="EMBL" id="EKF53807.1"/>
    </source>
</evidence>
<organism evidence="3 4">
    <name type="scientific">Galbibacter marinus</name>
    <dbReference type="NCBI Taxonomy" id="555500"/>
    <lineage>
        <taxon>Bacteria</taxon>
        <taxon>Pseudomonadati</taxon>
        <taxon>Bacteroidota</taxon>
        <taxon>Flavobacteriia</taxon>
        <taxon>Flavobacteriales</taxon>
        <taxon>Flavobacteriaceae</taxon>
        <taxon>Galbibacter</taxon>
    </lineage>
</organism>
<keyword evidence="4" id="KW-1185">Reference proteome</keyword>
<feature type="domain" description="Probable transposase IS891/IS1136/IS1341" evidence="1">
    <location>
        <begin position="165"/>
        <end position="256"/>
    </location>
</feature>
<dbReference type="InterPro" id="IPR021027">
    <property type="entry name" value="Transposase_put_HTH"/>
</dbReference>
<dbReference type="Pfam" id="PF01385">
    <property type="entry name" value="OrfB_IS605"/>
    <property type="match status" value="1"/>
</dbReference>
<gene>
    <name evidence="3" type="ORF">I215_15678</name>
</gene>
<comment type="caution">
    <text evidence="3">The sequence shown here is derived from an EMBL/GenBank/DDBJ whole genome shotgun (WGS) entry which is preliminary data.</text>
</comment>
<dbReference type="InterPro" id="IPR001959">
    <property type="entry name" value="Transposase"/>
</dbReference>
<evidence type="ECO:0000259" key="2">
    <source>
        <dbReference type="Pfam" id="PF12323"/>
    </source>
</evidence>
<dbReference type="eggNOG" id="COG0675">
    <property type="taxonomic scope" value="Bacteria"/>
</dbReference>
<evidence type="ECO:0000313" key="4">
    <source>
        <dbReference type="Proteomes" id="UP000007364"/>
    </source>
</evidence>
<feature type="non-terminal residue" evidence="3">
    <location>
        <position position="256"/>
    </location>
</feature>
<accession>K2QGL5</accession>
<dbReference type="AlphaFoldDB" id="K2QGL5"/>
<dbReference type="OrthoDB" id="1551477at2"/>
<dbReference type="NCBIfam" id="NF040570">
    <property type="entry name" value="guided_TnpB"/>
    <property type="match status" value="1"/>
</dbReference>
<sequence>NRMKLKHKSYLFRIYPSKEQESLLSKHFGHCRFVFNRFLNERIERYLNEKTSLNYYDNAITLTELKKDDEFVWLKEVNSQSLQASIRNLDIAYKNFFNKQNKFPRFKSKFDRQSFKVPQNVSVEDGKLVIPKFKEGIKLILHRQMEGKLLFATISKSTTGKYYVSITCEVEHKPFGKTNKYVGVDTGIKELATLSDGSSYENIKPLKTKLKKLKYEQRQLSKKQKGSQSRNKQKRKLTLVYEQITNIRKDYLHKIS</sequence>
<dbReference type="Pfam" id="PF12323">
    <property type="entry name" value="HTH_OrfB_IS605"/>
    <property type="match status" value="1"/>
</dbReference>
<dbReference type="EMBL" id="AMSG01000067">
    <property type="protein sequence ID" value="EKF53807.1"/>
    <property type="molecule type" value="Genomic_DNA"/>
</dbReference>
<dbReference type="Proteomes" id="UP000007364">
    <property type="component" value="Unassembled WGS sequence"/>
</dbReference>